<evidence type="ECO:0000259" key="4">
    <source>
        <dbReference type="Pfam" id="PF01507"/>
    </source>
</evidence>
<reference evidence="5" key="1">
    <citation type="submission" date="2018-06" db="EMBL/GenBank/DDBJ databases">
        <authorList>
            <person name="Zhirakovskaya E."/>
        </authorList>
    </citation>
    <scope>NUCLEOTIDE SEQUENCE</scope>
</reference>
<dbReference type="InterPro" id="IPR014729">
    <property type="entry name" value="Rossmann-like_a/b/a_fold"/>
</dbReference>
<dbReference type="EMBL" id="UOEK01000480">
    <property type="protein sequence ID" value="VAW08668.1"/>
    <property type="molecule type" value="Genomic_DNA"/>
</dbReference>
<dbReference type="NCBIfam" id="TIGR00434">
    <property type="entry name" value="cysH"/>
    <property type="match status" value="1"/>
</dbReference>
<dbReference type="HAMAP" id="MF_00063">
    <property type="entry name" value="CysH"/>
    <property type="match status" value="1"/>
</dbReference>
<name>A0A3B0ST50_9ZZZZ</name>
<proteinExistence type="inferred from homology"/>
<evidence type="ECO:0000256" key="3">
    <source>
        <dbReference type="ARBA" id="ARBA00024327"/>
    </source>
</evidence>
<evidence type="ECO:0000256" key="2">
    <source>
        <dbReference type="ARBA" id="ARBA00023002"/>
    </source>
</evidence>
<dbReference type="GO" id="GO:0043866">
    <property type="term" value="F:adenylyl-sulfate reductase (thioredoxin) activity"/>
    <property type="evidence" value="ECO:0007669"/>
    <property type="project" value="UniProtKB-EC"/>
</dbReference>
<dbReference type="InterPro" id="IPR004511">
    <property type="entry name" value="PAPS/APS_Rdtase"/>
</dbReference>
<dbReference type="SUPFAM" id="SSF52402">
    <property type="entry name" value="Adenine nucleotide alpha hydrolases-like"/>
    <property type="match status" value="1"/>
</dbReference>
<gene>
    <name evidence="5" type="ORF">MNBD_ACTINO02-2055</name>
</gene>
<comment type="pathway">
    <text evidence="3">Sulfur metabolism; hydrogen sulfide biosynthesis; sulfite from sulfate.</text>
</comment>
<dbReference type="PIRSF" id="PIRSF000857">
    <property type="entry name" value="PAPS_reductase"/>
    <property type="match status" value="1"/>
</dbReference>
<dbReference type="GO" id="GO:0004604">
    <property type="term" value="F:phosphoadenylyl-sulfate reductase (thioredoxin) activity"/>
    <property type="evidence" value="ECO:0007669"/>
    <property type="project" value="UniProtKB-EC"/>
</dbReference>
<dbReference type="AlphaFoldDB" id="A0A3B0ST50"/>
<feature type="domain" description="Phosphoadenosine phosphosulphate reductase" evidence="4">
    <location>
        <begin position="28"/>
        <end position="199"/>
    </location>
</feature>
<dbReference type="GO" id="GO:0019379">
    <property type="term" value="P:sulfate assimilation, phosphoadenylyl sulfate reduction by phosphoadenylyl-sulfate reductase (thioredoxin)"/>
    <property type="evidence" value="ECO:0007669"/>
    <property type="project" value="InterPro"/>
</dbReference>
<dbReference type="GO" id="GO:0005737">
    <property type="term" value="C:cytoplasm"/>
    <property type="evidence" value="ECO:0007669"/>
    <property type="project" value="TreeGrafter"/>
</dbReference>
<dbReference type="EC" id="1.8.4.8" evidence="5"/>
<evidence type="ECO:0000256" key="1">
    <source>
        <dbReference type="ARBA" id="ARBA00009732"/>
    </source>
</evidence>
<protein>
    <submittedName>
        <fullName evidence="5">Phosphoadenylyl-sulfate reductase [thioredoxin] / Adenylyl-sulfate reductase [thioredoxin]</fullName>
        <ecNumber evidence="5">1.8.4.10</ecNumber>
        <ecNumber evidence="5">1.8.4.8</ecNumber>
    </submittedName>
</protein>
<dbReference type="NCBIfam" id="NF002537">
    <property type="entry name" value="PRK02090.1"/>
    <property type="match status" value="1"/>
</dbReference>
<dbReference type="PANTHER" id="PTHR46509:SF1">
    <property type="entry name" value="PHOSPHOADENOSINE PHOSPHOSULFATE REDUCTASE"/>
    <property type="match status" value="1"/>
</dbReference>
<keyword evidence="2 5" id="KW-0560">Oxidoreductase</keyword>
<dbReference type="Gene3D" id="3.40.50.620">
    <property type="entry name" value="HUPs"/>
    <property type="match status" value="1"/>
</dbReference>
<dbReference type="Pfam" id="PF01507">
    <property type="entry name" value="PAPS_reduct"/>
    <property type="match status" value="1"/>
</dbReference>
<dbReference type="PANTHER" id="PTHR46509">
    <property type="entry name" value="PHOSPHOADENOSINE PHOSPHOSULFATE REDUCTASE"/>
    <property type="match status" value="1"/>
</dbReference>
<evidence type="ECO:0000313" key="5">
    <source>
        <dbReference type="EMBL" id="VAW08668.1"/>
    </source>
</evidence>
<organism evidence="5">
    <name type="scientific">hydrothermal vent metagenome</name>
    <dbReference type="NCBI Taxonomy" id="652676"/>
    <lineage>
        <taxon>unclassified sequences</taxon>
        <taxon>metagenomes</taxon>
        <taxon>ecological metagenomes</taxon>
    </lineage>
</organism>
<accession>A0A3B0ST50</accession>
<dbReference type="EC" id="1.8.4.10" evidence="5"/>
<dbReference type="InterPro" id="IPR002500">
    <property type="entry name" value="PAPS_reduct_dom"/>
</dbReference>
<sequence length="227" mass="25662">MTMLARAAARWSTESLISWGLDRNGVAAVSISTQRGGLVLLHKILQIAPDVAVLFLDTGYHFQETLDFRDELAAKWDLNLVNLEPRLSHLTPEMVPANVYETDPDACCAQRKVDVLREALVDYSVWFTALRREQSLSRRDTAKVERYEQSETHTLYKVNPLVDWTFQDIMTYTYEHGIPEHPLYGEGYSSIGCAPCTVPTFGAGDSRDGRWKGRKVECGLHVRVTAE</sequence>
<comment type="similarity">
    <text evidence="1">Belongs to the PAPS reductase family. CysH subfamily.</text>
</comment>